<organism evidence="7 8">
    <name type="scientific">Perca fluviatilis</name>
    <name type="common">European perch</name>
    <dbReference type="NCBI Taxonomy" id="8168"/>
    <lineage>
        <taxon>Eukaryota</taxon>
        <taxon>Metazoa</taxon>
        <taxon>Chordata</taxon>
        <taxon>Craniata</taxon>
        <taxon>Vertebrata</taxon>
        <taxon>Euteleostomi</taxon>
        <taxon>Actinopterygii</taxon>
        <taxon>Neopterygii</taxon>
        <taxon>Teleostei</taxon>
        <taxon>Neoteleostei</taxon>
        <taxon>Acanthomorphata</taxon>
        <taxon>Eupercaria</taxon>
        <taxon>Perciformes</taxon>
        <taxon>Percoidei</taxon>
        <taxon>Percidae</taxon>
        <taxon>Percinae</taxon>
        <taxon>Perca</taxon>
    </lineage>
</organism>
<dbReference type="SMART" id="SM01391">
    <property type="entry name" value="Filament"/>
    <property type="match status" value="1"/>
</dbReference>
<dbReference type="Pfam" id="PF00038">
    <property type="entry name" value="Filament"/>
    <property type="match status" value="2"/>
</dbReference>
<dbReference type="Proteomes" id="UP000465112">
    <property type="component" value="Chromosome 22"/>
</dbReference>
<dbReference type="GO" id="GO:0005737">
    <property type="term" value="C:cytoplasm"/>
    <property type="evidence" value="ECO:0007669"/>
    <property type="project" value="TreeGrafter"/>
</dbReference>
<accession>A0A6A5DNW4</accession>
<evidence type="ECO:0000256" key="4">
    <source>
        <dbReference type="RuleBase" id="RU000685"/>
    </source>
</evidence>
<dbReference type="GO" id="GO:0005200">
    <property type="term" value="F:structural constituent of cytoskeleton"/>
    <property type="evidence" value="ECO:0007669"/>
    <property type="project" value="TreeGrafter"/>
</dbReference>
<gene>
    <name evidence="7" type="ORF">PFLUV_G00259280</name>
</gene>
<dbReference type="AlphaFoldDB" id="A0A6A5DNW4"/>
<reference evidence="7 8" key="1">
    <citation type="submission" date="2019-06" db="EMBL/GenBank/DDBJ databases">
        <title>A chromosome-scale genome assembly of the European perch, Perca fluviatilis.</title>
        <authorList>
            <person name="Roques C."/>
            <person name="Zahm M."/>
            <person name="Cabau C."/>
            <person name="Klopp C."/>
            <person name="Bouchez O."/>
            <person name="Donnadieu C."/>
            <person name="Kuhl H."/>
            <person name="Gislard M."/>
            <person name="Guendouz S."/>
            <person name="Journot L."/>
            <person name="Haffray P."/>
            <person name="Bestin A."/>
            <person name="Morvezen R."/>
            <person name="Feron R."/>
            <person name="Wen M."/>
            <person name="Jouanno E."/>
            <person name="Herpin A."/>
            <person name="Schartl M."/>
            <person name="Postlethwait J."/>
            <person name="Schaerlinger B."/>
            <person name="Chardard D."/>
            <person name="Lecocq T."/>
            <person name="Poncet C."/>
            <person name="Jaffrelo L."/>
            <person name="Lampietro C."/>
            <person name="Guiguen Y."/>
        </authorList>
    </citation>
    <scope>NUCLEOTIDE SEQUENCE [LARGE SCALE GENOMIC DNA]</scope>
    <source>
        <tissue evidence="7">Blood</tissue>
    </source>
</reference>
<comment type="caution">
    <text evidence="7">The sequence shown here is derived from an EMBL/GenBank/DDBJ whole genome shotgun (WGS) entry which is preliminary data.</text>
</comment>
<keyword evidence="2 4" id="KW-0403">Intermediate filament</keyword>
<keyword evidence="3 5" id="KW-0175">Coiled coil</keyword>
<evidence type="ECO:0000256" key="1">
    <source>
        <dbReference type="ARBA" id="ARBA00002825"/>
    </source>
</evidence>
<dbReference type="PANTHER" id="PTHR45652">
    <property type="entry name" value="GLIAL FIBRILLARY ACIDIC PROTEIN"/>
    <property type="match status" value="1"/>
</dbReference>
<dbReference type="GO" id="GO:0045109">
    <property type="term" value="P:intermediate filament organization"/>
    <property type="evidence" value="ECO:0007669"/>
    <property type="project" value="TreeGrafter"/>
</dbReference>
<dbReference type="EMBL" id="VHII01000022">
    <property type="protein sequence ID" value="KAF1373317.1"/>
    <property type="molecule type" value="Genomic_DNA"/>
</dbReference>
<evidence type="ECO:0000256" key="2">
    <source>
        <dbReference type="ARBA" id="ARBA00022754"/>
    </source>
</evidence>
<name>A0A6A5DNW4_PERFL</name>
<dbReference type="GO" id="GO:0030424">
    <property type="term" value="C:axon"/>
    <property type="evidence" value="ECO:0007669"/>
    <property type="project" value="TreeGrafter"/>
</dbReference>
<evidence type="ECO:0000259" key="6">
    <source>
        <dbReference type="PROSITE" id="PS51842"/>
    </source>
</evidence>
<feature type="domain" description="IF rod" evidence="6">
    <location>
        <begin position="5"/>
        <end position="277"/>
    </location>
</feature>
<dbReference type="InterPro" id="IPR018039">
    <property type="entry name" value="IF_conserved"/>
</dbReference>
<dbReference type="GO" id="GO:0005886">
    <property type="term" value="C:plasma membrane"/>
    <property type="evidence" value="ECO:0007669"/>
    <property type="project" value="TreeGrafter"/>
</dbReference>
<dbReference type="PROSITE" id="PS51842">
    <property type="entry name" value="IF_ROD_2"/>
    <property type="match status" value="1"/>
</dbReference>
<dbReference type="Gene3D" id="1.20.5.500">
    <property type="entry name" value="Single helix bin"/>
    <property type="match status" value="1"/>
</dbReference>
<dbReference type="PANTHER" id="PTHR45652:SF5">
    <property type="entry name" value="VIMENTIN"/>
    <property type="match status" value="1"/>
</dbReference>
<dbReference type="InterPro" id="IPR039008">
    <property type="entry name" value="IF_rod_dom"/>
</dbReference>
<protein>
    <recommendedName>
        <fullName evidence="6">IF rod domain-containing protein</fullName>
    </recommendedName>
</protein>
<keyword evidence="8" id="KW-1185">Reference proteome</keyword>
<dbReference type="Gene3D" id="1.20.5.170">
    <property type="match status" value="1"/>
</dbReference>
<dbReference type="SUPFAM" id="SSF64593">
    <property type="entry name" value="Intermediate filament protein, coiled coil region"/>
    <property type="match status" value="2"/>
</dbReference>
<comment type="function">
    <text evidence="1">Vimentins are class-III intermediate filaments found in various non-epithelial cells, especially mesenchymal cells. Vimentin is attached to the nucleus, endoplasmic reticulum, and mitochondria, either laterally or terminally.</text>
</comment>
<dbReference type="GO" id="GO:0005882">
    <property type="term" value="C:intermediate filament"/>
    <property type="evidence" value="ECO:0007669"/>
    <property type="project" value="UniProtKB-KW"/>
</dbReference>
<sequence length="277" mass="32458">MSDGEKVQMQELNDRFANYIAKVHSLDQQKKKHLAELEKLRGKGTSRVGALYEEKMRDLRRQVDQFQEEKTRLEVDRNKLKEKLQNKRSLLEQAHQEIQELQTQPQEYVQVDRGTVKPDLTDALRDVRLQYEKLATKNINESEERFKSKLTQFYPVLSVCHWDHQLAELTEAADKNDEALRQAKEEVRQAKEEASNHKGKVQSLTSEVDALRGAMKDMEENFSVEKKNVGRLKEEIQKMNDKMARDKQEYQDLLNVNMALVIEIAAYKKLLDGEENR</sequence>
<evidence type="ECO:0000313" key="8">
    <source>
        <dbReference type="Proteomes" id="UP000465112"/>
    </source>
</evidence>
<evidence type="ECO:0000313" key="7">
    <source>
        <dbReference type="EMBL" id="KAF1373317.1"/>
    </source>
</evidence>
<comment type="similarity">
    <text evidence="4">Belongs to the intermediate filament family.</text>
</comment>
<dbReference type="InterPro" id="IPR050405">
    <property type="entry name" value="Intermediate_filament"/>
</dbReference>
<dbReference type="PROSITE" id="PS00226">
    <property type="entry name" value="IF_ROD_1"/>
    <property type="match status" value="1"/>
</dbReference>
<proteinExistence type="inferred from homology"/>
<feature type="coiled-coil region" evidence="5">
    <location>
        <begin position="166"/>
        <end position="256"/>
    </location>
</feature>
<evidence type="ECO:0000256" key="3">
    <source>
        <dbReference type="ARBA" id="ARBA00023054"/>
    </source>
</evidence>
<dbReference type="Gene3D" id="1.20.5.1160">
    <property type="entry name" value="Vasodilator-stimulated phosphoprotein"/>
    <property type="match status" value="1"/>
</dbReference>
<evidence type="ECO:0000256" key="5">
    <source>
        <dbReference type="SAM" id="Coils"/>
    </source>
</evidence>
<feature type="coiled-coil region" evidence="5">
    <location>
        <begin position="9"/>
        <end position="104"/>
    </location>
</feature>